<reference evidence="1" key="1">
    <citation type="journal article" date="2014" name="Int. J. Syst. Evol. Microbiol.">
        <title>Complete genome sequence of Corynebacterium casei LMG S-19264T (=DSM 44701T), isolated from a smear-ripened cheese.</title>
        <authorList>
            <consortium name="US DOE Joint Genome Institute (JGI-PGF)"/>
            <person name="Walter F."/>
            <person name="Albersmeier A."/>
            <person name="Kalinowski J."/>
            <person name="Ruckert C."/>
        </authorList>
    </citation>
    <scope>NUCLEOTIDE SEQUENCE</scope>
    <source>
        <strain evidence="1">CGMCC 4.5737</strain>
    </source>
</reference>
<sequence length="112" mass="11855">MPLPTSLKTVPVHGKYVVPDGTAPTGTVTFIVPGPLRADDDDTIVIPGKYTATLDSAGEFTVTLPATDDPDIAPNSWQYVVHEKLSIHERSYKLSVPAATVGTLELSDVAPV</sequence>
<gene>
    <name evidence="1" type="ORF">GCM10012275_52960</name>
</gene>
<organism evidence="1 2">
    <name type="scientific">Longimycelium tulufanense</name>
    <dbReference type="NCBI Taxonomy" id="907463"/>
    <lineage>
        <taxon>Bacteria</taxon>
        <taxon>Bacillati</taxon>
        <taxon>Actinomycetota</taxon>
        <taxon>Actinomycetes</taxon>
        <taxon>Pseudonocardiales</taxon>
        <taxon>Pseudonocardiaceae</taxon>
        <taxon>Longimycelium</taxon>
    </lineage>
</organism>
<dbReference type="AlphaFoldDB" id="A0A8J3CHD8"/>
<name>A0A8J3CHD8_9PSEU</name>
<dbReference type="EMBL" id="BMMK01000035">
    <property type="protein sequence ID" value="GGM75677.1"/>
    <property type="molecule type" value="Genomic_DNA"/>
</dbReference>
<evidence type="ECO:0000313" key="2">
    <source>
        <dbReference type="Proteomes" id="UP000637578"/>
    </source>
</evidence>
<dbReference type="RefSeq" id="WP_189061142.1">
    <property type="nucleotide sequence ID" value="NZ_BMMK01000035.1"/>
</dbReference>
<keyword evidence="2" id="KW-1185">Reference proteome</keyword>
<protein>
    <submittedName>
        <fullName evidence="1">Uncharacterized protein</fullName>
    </submittedName>
</protein>
<accession>A0A8J3CHD8</accession>
<comment type="caution">
    <text evidence="1">The sequence shown here is derived from an EMBL/GenBank/DDBJ whole genome shotgun (WGS) entry which is preliminary data.</text>
</comment>
<proteinExistence type="predicted"/>
<evidence type="ECO:0000313" key="1">
    <source>
        <dbReference type="EMBL" id="GGM75677.1"/>
    </source>
</evidence>
<dbReference type="Proteomes" id="UP000637578">
    <property type="component" value="Unassembled WGS sequence"/>
</dbReference>
<reference evidence="1" key="2">
    <citation type="submission" date="2020-09" db="EMBL/GenBank/DDBJ databases">
        <authorList>
            <person name="Sun Q."/>
            <person name="Zhou Y."/>
        </authorList>
    </citation>
    <scope>NUCLEOTIDE SEQUENCE</scope>
    <source>
        <strain evidence="1">CGMCC 4.5737</strain>
    </source>
</reference>